<evidence type="ECO:0000313" key="2">
    <source>
        <dbReference type="Proteomes" id="UP001497512"/>
    </source>
</evidence>
<keyword evidence="2" id="KW-1185">Reference proteome</keyword>
<protein>
    <submittedName>
        <fullName evidence="1">Uncharacterized protein</fullName>
    </submittedName>
</protein>
<dbReference type="InterPro" id="IPR043128">
    <property type="entry name" value="Rev_trsase/Diguanyl_cyclase"/>
</dbReference>
<accession>A0ABP0UPB4</accession>
<organism evidence="1 2">
    <name type="scientific">Sphagnum troendelagicum</name>
    <dbReference type="NCBI Taxonomy" id="128251"/>
    <lineage>
        <taxon>Eukaryota</taxon>
        <taxon>Viridiplantae</taxon>
        <taxon>Streptophyta</taxon>
        <taxon>Embryophyta</taxon>
        <taxon>Bryophyta</taxon>
        <taxon>Sphagnophytina</taxon>
        <taxon>Sphagnopsida</taxon>
        <taxon>Sphagnales</taxon>
        <taxon>Sphagnaceae</taxon>
        <taxon>Sphagnum</taxon>
    </lineage>
</organism>
<reference evidence="1" key="1">
    <citation type="submission" date="2024-02" db="EMBL/GenBank/DDBJ databases">
        <authorList>
            <consortium name="ELIXIR-Norway"/>
            <consortium name="Elixir Norway"/>
        </authorList>
    </citation>
    <scope>NUCLEOTIDE SEQUENCE</scope>
</reference>
<dbReference type="Gene3D" id="3.10.10.10">
    <property type="entry name" value="HIV Type 1 Reverse Transcriptase, subunit A, domain 1"/>
    <property type="match status" value="1"/>
</dbReference>
<dbReference type="Proteomes" id="UP001497512">
    <property type="component" value="Chromosome 5"/>
</dbReference>
<sequence length="144" mass="16474">MAPEDMRKTALITKSGLYDWTVMSFDLKNATSTFTQTMSEASTKFSPFMILTGRTLRLRADNYLHAMTRVTDESADVEVDAAQFLQKMELIANIHEDVVLNVEQAQKKQRKTYAARKGWLRITLHLLQGVHGGCVWRIMEAHRV</sequence>
<name>A0ABP0UPB4_9BRYO</name>
<proteinExistence type="predicted"/>
<dbReference type="Gene3D" id="3.30.70.270">
    <property type="match status" value="1"/>
</dbReference>
<gene>
    <name evidence="1" type="ORF">CSSPTR1EN2_LOCUS18015</name>
</gene>
<evidence type="ECO:0000313" key="1">
    <source>
        <dbReference type="EMBL" id="CAK9225990.1"/>
    </source>
</evidence>
<dbReference type="EMBL" id="OZ019897">
    <property type="protein sequence ID" value="CAK9225990.1"/>
    <property type="molecule type" value="Genomic_DNA"/>
</dbReference>
<dbReference type="SUPFAM" id="SSF56672">
    <property type="entry name" value="DNA/RNA polymerases"/>
    <property type="match status" value="1"/>
</dbReference>
<dbReference type="InterPro" id="IPR043502">
    <property type="entry name" value="DNA/RNA_pol_sf"/>
</dbReference>